<dbReference type="EMBL" id="PEUA01000070">
    <property type="protein sequence ID" value="PIV41693.1"/>
    <property type="molecule type" value="Genomic_DNA"/>
</dbReference>
<keyword evidence="1" id="KW-0472">Membrane</keyword>
<protein>
    <recommendedName>
        <fullName evidence="4">Fibronectin type-III domain-containing protein</fullName>
    </recommendedName>
</protein>
<accession>A0A2M7D756</accession>
<evidence type="ECO:0000313" key="3">
    <source>
        <dbReference type="Proteomes" id="UP000230304"/>
    </source>
</evidence>
<keyword evidence="1" id="KW-1133">Transmembrane helix</keyword>
<gene>
    <name evidence="2" type="ORF">COS26_03180</name>
</gene>
<feature type="non-terminal residue" evidence="2">
    <location>
        <position position="446"/>
    </location>
</feature>
<feature type="transmembrane region" description="Helical" evidence="1">
    <location>
        <begin position="12"/>
        <end position="31"/>
    </location>
</feature>
<dbReference type="InterPro" id="IPR013783">
    <property type="entry name" value="Ig-like_fold"/>
</dbReference>
<reference evidence="3" key="1">
    <citation type="submission" date="2017-09" db="EMBL/GenBank/DDBJ databases">
        <title>Depth-based differentiation of microbial function through sediment-hosted aquifers and enrichment of novel symbionts in the deep terrestrial subsurface.</title>
        <authorList>
            <person name="Probst A.J."/>
            <person name="Ladd B."/>
            <person name="Jarett J.K."/>
            <person name="Geller-Mcgrath D.E."/>
            <person name="Sieber C.M.K."/>
            <person name="Emerson J.B."/>
            <person name="Anantharaman K."/>
            <person name="Thomas B.C."/>
            <person name="Malmstrom R."/>
            <person name="Stieglmeier M."/>
            <person name="Klingl A."/>
            <person name="Woyke T."/>
            <person name="Ryan C.M."/>
            <person name="Banfield J.F."/>
        </authorList>
    </citation>
    <scope>NUCLEOTIDE SEQUENCE [LARGE SCALE GENOMIC DNA]</scope>
</reference>
<sequence>MLKEKIQFNFSILIFFGVLIFSSVLLMVVFVPEAQAGNKTYSDEVHWDAVIAKGAGVDKYYNWTGWQDCPGTQGGCYLSRIELINRTFTNTGSSGTLAPEGSGYIRIADSAGSDCTTPSLATFYGRVAHSPAMYGGVSDTANDCGALTSPNTCSLTSGNGFGPAASSSCFSIHSHGDYASGGGILFSVTTISVNYTWTFIGLAPPETPILKSPGDSSTAPASPVVLSWGEAADAVYYEVRGDTNTTPTTLLATTTNTTYQWSLPLADVYYWNVRAANATSGETTVYSATSTTWSFTYDPCAPGYGTPYYTYPMYYTGTSTDTIIVWGDDGTGTNCGQEGNGNCAAMGYSTSTAITFENIYEFGQAVRGICAITKPAAGSYAVLSKIDMGNNASTTYVRTTGESIDFGKQIRVTDNTTFISGLLTAQGSPYAGSTLSSSGQEATSTD</sequence>
<organism evidence="2 3">
    <name type="scientific">Candidatus Nealsonbacteria bacterium CG02_land_8_20_14_3_00_40_11</name>
    <dbReference type="NCBI Taxonomy" id="1974700"/>
    <lineage>
        <taxon>Bacteria</taxon>
        <taxon>Candidatus Nealsoniibacteriota</taxon>
    </lineage>
</organism>
<evidence type="ECO:0000256" key="1">
    <source>
        <dbReference type="SAM" id="Phobius"/>
    </source>
</evidence>
<proteinExistence type="predicted"/>
<comment type="caution">
    <text evidence="2">The sequence shown here is derived from an EMBL/GenBank/DDBJ whole genome shotgun (WGS) entry which is preliminary data.</text>
</comment>
<evidence type="ECO:0008006" key="4">
    <source>
        <dbReference type="Google" id="ProtNLM"/>
    </source>
</evidence>
<keyword evidence="1" id="KW-0812">Transmembrane</keyword>
<name>A0A2M7D756_9BACT</name>
<dbReference type="Gene3D" id="2.60.40.10">
    <property type="entry name" value="Immunoglobulins"/>
    <property type="match status" value="1"/>
</dbReference>
<dbReference type="AlphaFoldDB" id="A0A2M7D756"/>
<dbReference type="Proteomes" id="UP000230304">
    <property type="component" value="Unassembled WGS sequence"/>
</dbReference>
<evidence type="ECO:0000313" key="2">
    <source>
        <dbReference type="EMBL" id="PIV41693.1"/>
    </source>
</evidence>